<keyword evidence="1" id="KW-0597">Phosphoprotein</keyword>
<dbReference type="EMBL" id="BPQB01000001">
    <property type="protein sequence ID" value="GJE84161.1"/>
    <property type="molecule type" value="Genomic_DNA"/>
</dbReference>
<dbReference type="GO" id="GO:0000160">
    <property type="term" value="P:phosphorelay signal transduction system"/>
    <property type="evidence" value="ECO:0007669"/>
    <property type="project" value="UniProtKB-KW"/>
</dbReference>
<dbReference type="AlphaFoldDB" id="A0A9P3L6L4"/>
<feature type="domain" description="HAMP" evidence="4">
    <location>
        <begin position="109"/>
        <end position="162"/>
    </location>
</feature>
<dbReference type="GO" id="GO:0016020">
    <property type="term" value="C:membrane"/>
    <property type="evidence" value="ECO:0007669"/>
    <property type="project" value="InterPro"/>
</dbReference>
<dbReference type="OrthoDB" id="2802158at2759"/>
<evidence type="ECO:0000256" key="1">
    <source>
        <dbReference type="ARBA" id="ARBA00022553"/>
    </source>
</evidence>
<comment type="caution">
    <text evidence="5">The sequence shown here is derived from an EMBL/GenBank/DDBJ whole genome shotgun (WGS) entry which is preliminary data.</text>
</comment>
<accession>A0A9P3L6L4</accession>
<protein>
    <recommendedName>
        <fullName evidence="4">HAMP domain-containing protein</fullName>
    </recommendedName>
</protein>
<evidence type="ECO:0000259" key="4">
    <source>
        <dbReference type="PROSITE" id="PS50885"/>
    </source>
</evidence>
<dbReference type="GO" id="GO:0071474">
    <property type="term" value="P:cellular hyperosmotic response"/>
    <property type="evidence" value="ECO:0007669"/>
    <property type="project" value="TreeGrafter"/>
</dbReference>
<reference evidence="5 6" key="1">
    <citation type="submission" date="2021-08" db="EMBL/GenBank/DDBJ databases">
        <title>Draft Genome Sequence of Phanerochaete sordida strain YK-624.</title>
        <authorList>
            <person name="Mori T."/>
            <person name="Dohra H."/>
            <person name="Suzuki T."/>
            <person name="Kawagishi H."/>
            <person name="Hirai H."/>
        </authorList>
    </citation>
    <scope>NUCLEOTIDE SEQUENCE [LARGE SCALE GENOMIC DNA]</scope>
    <source>
        <strain evidence="5 6">YK-624</strain>
    </source>
</reference>
<dbReference type="Gene3D" id="1.20.120.1530">
    <property type="match status" value="1"/>
</dbReference>
<dbReference type="PROSITE" id="PS50885">
    <property type="entry name" value="HAMP"/>
    <property type="match status" value="2"/>
</dbReference>
<dbReference type="GO" id="GO:0004673">
    <property type="term" value="F:protein histidine kinase activity"/>
    <property type="evidence" value="ECO:0007669"/>
    <property type="project" value="TreeGrafter"/>
</dbReference>
<feature type="domain" description="HAMP" evidence="4">
    <location>
        <begin position="201"/>
        <end position="254"/>
    </location>
</feature>
<evidence type="ECO:0000256" key="3">
    <source>
        <dbReference type="SAM" id="MobiDB-lite"/>
    </source>
</evidence>
<keyword evidence="6" id="KW-1185">Reference proteome</keyword>
<gene>
    <name evidence="5" type="ORF">PsYK624_002370</name>
</gene>
<dbReference type="PANTHER" id="PTHR45339">
    <property type="entry name" value="HYBRID SIGNAL TRANSDUCTION HISTIDINE KINASE J"/>
    <property type="match status" value="1"/>
</dbReference>
<dbReference type="InterPro" id="IPR003660">
    <property type="entry name" value="HAMP_dom"/>
</dbReference>
<dbReference type="Pfam" id="PF00672">
    <property type="entry name" value="HAMP"/>
    <property type="match status" value="2"/>
</dbReference>
<name>A0A9P3L6L4_9APHY</name>
<feature type="compositionally biased region" description="Polar residues" evidence="3">
    <location>
        <begin position="60"/>
        <end position="76"/>
    </location>
</feature>
<feature type="region of interest" description="Disordered" evidence="3">
    <location>
        <begin position="56"/>
        <end position="76"/>
    </location>
</feature>
<evidence type="ECO:0000256" key="2">
    <source>
        <dbReference type="ARBA" id="ARBA00023012"/>
    </source>
</evidence>
<dbReference type="Proteomes" id="UP000703269">
    <property type="component" value="Unassembled WGS sequence"/>
</dbReference>
<dbReference type="PANTHER" id="PTHR45339:SF1">
    <property type="entry name" value="HYBRID SIGNAL TRANSDUCTION HISTIDINE KINASE J"/>
    <property type="match status" value="1"/>
</dbReference>
<evidence type="ECO:0000313" key="6">
    <source>
        <dbReference type="Proteomes" id="UP000703269"/>
    </source>
</evidence>
<proteinExistence type="predicted"/>
<evidence type="ECO:0000313" key="5">
    <source>
        <dbReference type="EMBL" id="GJE84161.1"/>
    </source>
</evidence>
<dbReference type="SMART" id="SM00304">
    <property type="entry name" value="HAMP"/>
    <property type="match status" value="2"/>
</dbReference>
<keyword evidence="2" id="KW-0902">Two-component regulatory system</keyword>
<sequence length="339" mass="36538">MSSSQDADFFLDYLIERLSALESGRPTVTTTLYDGPSNPKTERILHSLKSLEHKLETKEPVQSSEASAQNNGTSSLAAQSSDAANALIIPPGPLCHATEPALNPTEELRLLKAGVSDIARVCNAVAQGDLSQRITCPAGLTVISQLNDLVNEMIEKLELVAQQVLRVTKEVGNGKFGVQARVKNASGVWKELTDSVNVMTANLTMQVRTIATATDAAAHGHLRQRVTGVAAAGEMQDLVDSVNRTLEELFLFATRTEHVARTRGMEGDAEQLVDLDGMEGYWKATAQSVNAMASDLNAHARLLSKLTAASEAGDLNRFREDLAHVDLKATRSNVPHVDF</sequence>
<organism evidence="5 6">
    <name type="scientific">Phanerochaete sordida</name>
    <dbReference type="NCBI Taxonomy" id="48140"/>
    <lineage>
        <taxon>Eukaryota</taxon>
        <taxon>Fungi</taxon>
        <taxon>Dikarya</taxon>
        <taxon>Basidiomycota</taxon>
        <taxon>Agaricomycotina</taxon>
        <taxon>Agaricomycetes</taxon>
        <taxon>Polyporales</taxon>
        <taxon>Phanerochaetaceae</taxon>
        <taxon>Phanerochaete</taxon>
    </lineage>
</organism>